<name>A0ABR4AS49_9LECA</name>
<organism evidence="4 5">
    <name type="scientific">Stereocaulon virgatum</name>
    <dbReference type="NCBI Taxonomy" id="373712"/>
    <lineage>
        <taxon>Eukaryota</taxon>
        <taxon>Fungi</taxon>
        <taxon>Dikarya</taxon>
        <taxon>Ascomycota</taxon>
        <taxon>Pezizomycotina</taxon>
        <taxon>Lecanoromycetes</taxon>
        <taxon>OSLEUM clade</taxon>
        <taxon>Lecanoromycetidae</taxon>
        <taxon>Lecanorales</taxon>
        <taxon>Lecanorineae</taxon>
        <taxon>Stereocaulaceae</taxon>
        <taxon>Stereocaulon</taxon>
    </lineage>
</organism>
<evidence type="ECO:0000256" key="1">
    <source>
        <dbReference type="PROSITE-ProRule" id="PRU00042"/>
    </source>
</evidence>
<keyword evidence="5" id="KW-1185">Reference proteome</keyword>
<evidence type="ECO:0000313" key="4">
    <source>
        <dbReference type="EMBL" id="KAL2048515.1"/>
    </source>
</evidence>
<evidence type="ECO:0000256" key="2">
    <source>
        <dbReference type="SAM" id="MobiDB-lite"/>
    </source>
</evidence>
<sequence>MRAGDGSISLPFSFSESLVVADRLTRRTPSIDIANRWEHIYRCCKRDLEKKYDFAELCFRCDDWVTDGPKWFTHCQNHFNGLETFPVQCDPLVFRRTLATAGQCLFCLFNSKLSPTRRFHQFLLKQSWKEHLQEHSWQLEGACTRSTESGERKAFSCPDPRCTLSFDSIQDFQRHCQDVHCIERIKLDPIKRRRRTYRSSPNAKATPDAAVKLKYHRGLLSDKISVNRVDKSIDAPKLEPMEGVAPMEPLSKDDRDNEGLNHSLPSIETILNRDEQILSVSTFFSETTLSTIDEASDEVVLDNFTPISSVPSDLSLSIDPKLLEESDS</sequence>
<dbReference type="EMBL" id="JBEFKJ010000001">
    <property type="protein sequence ID" value="KAL2048515.1"/>
    <property type="molecule type" value="Genomic_DNA"/>
</dbReference>
<keyword evidence="1" id="KW-0863">Zinc-finger</keyword>
<feature type="domain" description="C2H2-type" evidence="3">
    <location>
        <begin position="155"/>
        <end position="185"/>
    </location>
</feature>
<gene>
    <name evidence="4" type="ORF">N7G274_000427</name>
</gene>
<accession>A0ABR4AS49</accession>
<keyword evidence="1" id="KW-0862">Zinc</keyword>
<dbReference type="PROSITE" id="PS50157">
    <property type="entry name" value="ZINC_FINGER_C2H2_2"/>
    <property type="match status" value="1"/>
</dbReference>
<dbReference type="Proteomes" id="UP001590950">
    <property type="component" value="Unassembled WGS sequence"/>
</dbReference>
<reference evidence="4 5" key="1">
    <citation type="submission" date="2024-09" db="EMBL/GenBank/DDBJ databases">
        <title>Rethinking Asexuality: The Enigmatic Case of Functional Sexual Genes in Lepraria (Stereocaulaceae).</title>
        <authorList>
            <person name="Doellman M."/>
            <person name="Sun Y."/>
            <person name="Barcenas-Pena A."/>
            <person name="Lumbsch H.T."/>
            <person name="Grewe F."/>
        </authorList>
    </citation>
    <scope>NUCLEOTIDE SEQUENCE [LARGE SCALE GENOMIC DNA]</scope>
    <source>
        <strain evidence="4 5">Mercado 3170</strain>
    </source>
</reference>
<feature type="compositionally biased region" description="Basic and acidic residues" evidence="2">
    <location>
        <begin position="250"/>
        <end position="259"/>
    </location>
</feature>
<evidence type="ECO:0000259" key="3">
    <source>
        <dbReference type="PROSITE" id="PS50157"/>
    </source>
</evidence>
<dbReference type="InterPro" id="IPR013087">
    <property type="entry name" value="Znf_C2H2_type"/>
</dbReference>
<proteinExistence type="predicted"/>
<keyword evidence="1" id="KW-0479">Metal-binding</keyword>
<comment type="caution">
    <text evidence="4">The sequence shown here is derived from an EMBL/GenBank/DDBJ whole genome shotgun (WGS) entry which is preliminary data.</text>
</comment>
<feature type="region of interest" description="Disordered" evidence="2">
    <location>
        <begin position="243"/>
        <end position="262"/>
    </location>
</feature>
<protein>
    <recommendedName>
        <fullName evidence="3">C2H2-type domain-containing protein</fullName>
    </recommendedName>
</protein>
<dbReference type="PROSITE" id="PS00028">
    <property type="entry name" value="ZINC_FINGER_C2H2_1"/>
    <property type="match status" value="1"/>
</dbReference>
<evidence type="ECO:0000313" key="5">
    <source>
        <dbReference type="Proteomes" id="UP001590950"/>
    </source>
</evidence>